<dbReference type="EMBL" id="JWIO01000053">
    <property type="protein sequence ID" value="KLL09870.1"/>
    <property type="molecule type" value="Genomic_DNA"/>
</dbReference>
<dbReference type="RefSeq" id="WP_047224874.1">
    <property type="nucleotide sequence ID" value="NZ_JWIO01000053.1"/>
</dbReference>
<keyword evidence="2" id="KW-1185">Reference proteome</keyword>
<name>A0ABR5EZI8_9ACTN</name>
<proteinExistence type="predicted"/>
<organism evidence="1 2">
    <name type="scientific">Protofrankia coriariae</name>
    <dbReference type="NCBI Taxonomy" id="1562887"/>
    <lineage>
        <taxon>Bacteria</taxon>
        <taxon>Bacillati</taxon>
        <taxon>Actinomycetota</taxon>
        <taxon>Actinomycetes</taxon>
        <taxon>Frankiales</taxon>
        <taxon>Frankiaceae</taxon>
        <taxon>Protofrankia</taxon>
    </lineage>
</organism>
<comment type="caution">
    <text evidence="1">The sequence shown here is derived from an EMBL/GenBank/DDBJ whole genome shotgun (WGS) entry which is preliminary data.</text>
</comment>
<protein>
    <submittedName>
        <fullName evidence="1">Uncharacterized protein</fullName>
    </submittedName>
</protein>
<evidence type="ECO:0000313" key="1">
    <source>
        <dbReference type="EMBL" id="KLL09870.1"/>
    </source>
</evidence>
<reference evidence="1 2" key="1">
    <citation type="submission" date="2014-12" db="EMBL/GenBank/DDBJ databases">
        <title>Frankia sp. BMG5.1 draft genome.</title>
        <authorList>
            <person name="Gtari M."/>
            <person name="Ghodhbane-Gtari F."/>
            <person name="Nouioui I."/>
            <person name="Ktari A."/>
            <person name="Hezbri K."/>
            <person name="Mimouni W."/>
            <person name="Sbissi I."/>
            <person name="Ayari A."/>
            <person name="Yamanaka T."/>
            <person name="Normand P."/>
            <person name="Tisa L.S."/>
            <person name="Boudabous A."/>
        </authorList>
    </citation>
    <scope>NUCLEOTIDE SEQUENCE [LARGE SCALE GENOMIC DNA]</scope>
    <source>
        <strain evidence="1 2">BMG5.1</strain>
    </source>
</reference>
<dbReference type="Proteomes" id="UP000035425">
    <property type="component" value="Unassembled WGS sequence"/>
</dbReference>
<accession>A0ABR5EZI8</accession>
<gene>
    <name evidence="1" type="ORF">FrCorBMG51_21790</name>
</gene>
<sequence length="78" mass="8269">MDAYPFLPAVAETVVASLPARDISGTVEDFLGVADPIAQDDRDLLVLPGKAGTSPPHTSRRPIRQIASAPNLLVAIHR</sequence>
<evidence type="ECO:0000313" key="2">
    <source>
        <dbReference type="Proteomes" id="UP000035425"/>
    </source>
</evidence>